<evidence type="ECO:0000313" key="2">
    <source>
        <dbReference type="EMBL" id="CAB3979346.1"/>
    </source>
</evidence>
<feature type="region of interest" description="Disordered" evidence="1">
    <location>
        <begin position="56"/>
        <end position="84"/>
    </location>
</feature>
<evidence type="ECO:0000313" key="3">
    <source>
        <dbReference type="Proteomes" id="UP001152795"/>
    </source>
</evidence>
<sequence length="161" mass="17941">MSRSGVPFVDELSAPQDDLHFNVPELLIQPPTPRLPSDAIAVPWSTSRHLSVGSLPTMHTSQSAPTATYLADQPLTRDRRSRSQSVPLSLNVVAYTKKLVNVSDIFEAKNQAVKMRGKERSRTLSGSELSRTDSHPRRHSDLVEQWMKERDVFSPKIGSPV</sequence>
<organism evidence="2 3">
    <name type="scientific">Paramuricea clavata</name>
    <name type="common">Red gorgonian</name>
    <name type="synonym">Violescent sea-whip</name>
    <dbReference type="NCBI Taxonomy" id="317549"/>
    <lineage>
        <taxon>Eukaryota</taxon>
        <taxon>Metazoa</taxon>
        <taxon>Cnidaria</taxon>
        <taxon>Anthozoa</taxon>
        <taxon>Octocorallia</taxon>
        <taxon>Malacalcyonacea</taxon>
        <taxon>Plexauridae</taxon>
        <taxon>Paramuricea</taxon>
    </lineage>
</organism>
<gene>
    <name evidence="2" type="ORF">PACLA_8A043984</name>
</gene>
<dbReference type="EMBL" id="CACRXK020000188">
    <property type="protein sequence ID" value="CAB3979346.1"/>
    <property type="molecule type" value="Genomic_DNA"/>
</dbReference>
<comment type="caution">
    <text evidence="2">The sequence shown here is derived from an EMBL/GenBank/DDBJ whole genome shotgun (WGS) entry which is preliminary data.</text>
</comment>
<proteinExistence type="predicted"/>
<feature type="region of interest" description="Disordered" evidence="1">
    <location>
        <begin position="114"/>
        <end position="143"/>
    </location>
</feature>
<protein>
    <submittedName>
        <fullName evidence="2">Uncharacterized protein</fullName>
    </submittedName>
</protein>
<evidence type="ECO:0000256" key="1">
    <source>
        <dbReference type="SAM" id="MobiDB-lite"/>
    </source>
</evidence>
<keyword evidence="3" id="KW-1185">Reference proteome</keyword>
<dbReference type="Proteomes" id="UP001152795">
    <property type="component" value="Unassembled WGS sequence"/>
</dbReference>
<feature type="compositionally biased region" description="Basic and acidic residues" evidence="1">
    <location>
        <begin position="130"/>
        <end position="143"/>
    </location>
</feature>
<accession>A0A7D9H9W6</accession>
<feature type="compositionally biased region" description="Polar residues" evidence="1">
    <location>
        <begin position="57"/>
        <end position="66"/>
    </location>
</feature>
<name>A0A7D9H9W6_PARCT</name>
<reference evidence="2" key="1">
    <citation type="submission" date="2020-04" db="EMBL/GenBank/DDBJ databases">
        <authorList>
            <person name="Alioto T."/>
            <person name="Alioto T."/>
            <person name="Gomez Garrido J."/>
        </authorList>
    </citation>
    <scope>NUCLEOTIDE SEQUENCE</scope>
    <source>
        <strain evidence="2">A484AB</strain>
    </source>
</reference>
<dbReference type="AlphaFoldDB" id="A0A7D9H9W6"/>